<dbReference type="Proteomes" id="UP000466442">
    <property type="component" value="Linkage Group LG9"/>
</dbReference>
<reference evidence="1" key="1">
    <citation type="journal article" date="2021" name="Mol. Ecol. Resour.">
        <title>Apolygus lucorum genome provides insights into omnivorousness and mesophyll feeding.</title>
        <authorList>
            <person name="Liu Y."/>
            <person name="Liu H."/>
            <person name="Wang H."/>
            <person name="Huang T."/>
            <person name="Liu B."/>
            <person name="Yang B."/>
            <person name="Yin L."/>
            <person name="Li B."/>
            <person name="Zhang Y."/>
            <person name="Zhang S."/>
            <person name="Jiang F."/>
            <person name="Zhang X."/>
            <person name="Ren Y."/>
            <person name="Wang B."/>
            <person name="Wang S."/>
            <person name="Lu Y."/>
            <person name="Wu K."/>
            <person name="Fan W."/>
            <person name="Wang G."/>
        </authorList>
    </citation>
    <scope>NUCLEOTIDE SEQUENCE</scope>
    <source>
        <strain evidence="1">12Hb</strain>
    </source>
</reference>
<protein>
    <submittedName>
        <fullName evidence="1">Uncharacterized protein</fullName>
    </submittedName>
</protein>
<proteinExistence type="predicted"/>
<dbReference type="SUPFAM" id="SSF50494">
    <property type="entry name" value="Trypsin-like serine proteases"/>
    <property type="match status" value="1"/>
</dbReference>
<keyword evidence="2" id="KW-1185">Reference proteome</keyword>
<dbReference type="GO" id="GO:0004252">
    <property type="term" value="F:serine-type endopeptidase activity"/>
    <property type="evidence" value="ECO:0007669"/>
    <property type="project" value="InterPro"/>
</dbReference>
<accession>A0A6A4JRS2</accession>
<organism evidence="1 2">
    <name type="scientific">Apolygus lucorum</name>
    <name type="common">Small green plant bug</name>
    <name type="synonym">Lygocoris lucorum</name>
    <dbReference type="NCBI Taxonomy" id="248454"/>
    <lineage>
        <taxon>Eukaryota</taxon>
        <taxon>Metazoa</taxon>
        <taxon>Ecdysozoa</taxon>
        <taxon>Arthropoda</taxon>
        <taxon>Hexapoda</taxon>
        <taxon>Insecta</taxon>
        <taxon>Pterygota</taxon>
        <taxon>Neoptera</taxon>
        <taxon>Paraneoptera</taxon>
        <taxon>Hemiptera</taxon>
        <taxon>Heteroptera</taxon>
        <taxon>Panheteroptera</taxon>
        <taxon>Cimicomorpha</taxon>
        <taxon>Miridae</taxon>
        <taxon>Mirini</taxon>
        <taxon>Apolygus</taxon>
    </lineage>
</organism>
<dbReference type="InterPro" id="IPR001254">
    <property type="entry name" value="Trypsin_dom"/>
</dbReference>
<dbReference type="PROSITE" id="PS50240">
    <property type="entry name" value="TRYPSIN_DOM"/>
    <property type="match status" value="1"/>
</dbReference>
<dbReference type="AlphaFoldDB" id="A0A6A4JRS2"/>
<evidence type="ECO:0000313" key="1">
    <source>
        <dbReference type="EMBL" id="KAF6205136.1"/>
    </source>
</evidence>
<sequence length="275" mass="30420">MKDVIAVFITLFTAQIALCLIGGRQMRVAEFPFVVLIERDNEVLFCTGIILDHLQVVIPDSCVERQYFFSIGYITVNVIPIANSDPPKKYKGYMAIVDDPMVPMIIGHMSLLVIRLEYPGMPLVPRKDQDGSFPTHAPFGPRISDLVVPSDVIIVGMNNKVGTMMIVAEEKCDSLRKLMHRVYGWVISAKQFLGNNLICAVGSQHRSRDEPEPVIDIPSGQACDTDVGAPVLLNGVVIGLVIQAFCSESNSEIMHVTHILRLHGSDVPRERLSPQ</sequence>
<dbReference type="EMBL" id="WIXP02000009">
    <property type="protein sequence ID" value="KAF6205136.1"/>
    <property type="molecule type" value="Genomic_DNA"/>
</dbReference>
<evidence type="ECO:0000313" key="2">
    <source>
        <dbReference type="Proteomes" id="UP000466442"/>
    </source>
</evidence>
<name>A0A6A4JRS2_APOLU</name>
<dbReference type="GO" id="GO:0006508">
    <property type="term" value="P:proteolysis"/>
    <property type="evidence" value="ECO:0007669"/>
    <property type="project" value="InterPro"/>
</dbReference>
<gene>
    <name evidence="1" type="ORF">GE061_019303</name>
</gene>
<dbReference type="InterPro" id="IPR009003">
    <property type="entry name" value="Peptidase_S1_PA"/>
</dbReference>
<comment type="caution">
    <text evidence="1">The sequence shown here is derived from an EMBL/GenBank/DDBJ whole genome shotgun (WGS) entry which is preliminary data.</text>
</comment>